<dbReference type="EMBL" id="JPGN01000011">
    <property type="protein sequence ID" value="KFI20677.1"/>
    <property type="molecule type" value="Genomic_DNA"/>
</dbReference>
<dbReference type="Pfam" id="PF02622">
    <property type="entry name" value="DUF179"/>
    <property type="match status" value="1"/>
</dbReference>
<dbReference type="PANTHER" id="PTHR30327">
    <property type="entry name" value="UNCHARACTERIZED PROTEIN YQGE"/>
    <property type="match status" value="1"/>
</dbReference>
<sequence>MKTMCYFRNHFLIAMPALDDVNFARTVTFICEHNQDGAMGIIINRPLSITLDQMLQHIKVKDCPQEVGEMPVFLGGPIQQERGFVLHRPIGQWETTLRVGDEVGITTSRDILDAITQGKGPPQTLIALGYAGWGPNQLEQELAENAWLSTPANSTVVFDTPYQQRWEAAAALAGVDLSRLSGEIGHA</sequence>
<evidence type="ECO:0000313" key="4">
    <source>
        <dbReference type="Proteomes" id="UP000028839"/>
    </source>
</evidence>
<comment type="similarity">
    <text evidence="1 2">Belongs to the UPF0301 (AlgH) family.</text>
</comment>
<dbReference type="HOGENOM" id="CLU_057596_1_0_6"/>
<dbReference type="PANTHER" id="PTHR30327:SF1">
    <property type="entry name" value="UPF0301 PROTEIN YQGE"/>
    <property type="match status" value="1"/>
</dbReference>
<dbReference type="HAMAP" id="MF_00758">
    <property type="entry name" value="UPF0301"/>
    <property type="match status" value="1"/>
</dbReference>
<name>A0A0E2ZQP0_9GAMM</name>
<dbReference type="Proteomes" id="UP000028839">
    <property type="component" value="Unassembled WGS sequence"/>
</dbReference>
<protein>
    <recommendedName>
        <fullName evidence="2">UPF0301 protein IB75_01875</fullName>
    </recommendedName>
</protein>
<evidence type="ECO:0000256" key="2">
    <source>
        <dbReference type="HAMAP-Rule" id="MF_00758"/>
    </source>
</evidence>
<proteinExistence type="inferred from homology"/>
<evidence type="ECO:0000313" key="3">
    <source>
        <dbReference type="EMBL" id="KFI20677.1"/>
    </source>
</evidence>
<dbReference type="InterPro" id="IPR003774">
    <property type="entry name" value="AlgH-like"/>
</dbReference>
<dbReference type="OrthoDB" id="9807486at2"/>
<evidence type="ECO:0000256" key="1">
    <source>
        <dbReference type="ARBA" id="ARBA00009600"/>
    </source>
</evidence>
<accession>A0A0E2ZQP0</accession>
<dbReference type="GO" id="GO:0005829">
    <property type="term" value="C:cytosol"/>
    <property type="evidence" value="ECO:0007669"/>
    <property type="project" value="TreeGrafter"/>
</dbReference>
<organism evidence="3 4">
    <name type="scientific">Nitrosococcus oceani C-27</name>
    <dbReference type="NCBI Taxonomy" id="314279"/>
    <lineage>
        <taxon>Bacteria</taxon>
        <taxon>Pseudomonadati</taxon>
        <taxon>Pseudomonadota</taxon>
        <taxon>Gammaproteobacteria</taxon>
        <taxon>Chromatiales</taxon>
        <taxon>Chromatiaceae</taxon>
        <taxon>Nitrosococcus</taxon>
    </lineage>
</organism>
<gene>
    <name evidence="3" type="ORF">IB75_01875</name>
</gene>
<dbReference type="Gene3D" id="3.40.1740.10">
    <property type="entry name" value="VC0467-like"/>
    <property type="match status" value="1"/>
</dbReference>
<dbReference type="NCBIfam" id="NF001266">
    <property type="entry name" value="PRK00228.1-1"/>
    <property type="match status" value="1"/>
</dbReference>
<reference evidence="3 4" key="1">
    <citation type="submission" date="2014-07" db="EMBL/GenBank/DDBJ databases">
        <title>Comparative analysis of Nitrosococcus oceani genome inventories of strains from Pacific and Atlantic gyres.</title>
        <authorList>
            <person name="Lim C.K."/>
            <person name="Wang L."/>
            <person name="Sayavedra-Soto L.A."/>
            <person name="Klotz M.G."/>
        </authorList>
    </citation>
    <scope>NUCLEOTIDE SEQUENCE [LARGE SCALE GENOMIC DNA]</scope>
    <source>
        <strain evidence="3 4">C-27</strain>
    </source>
</reference>
<dbReference type="SMR" id="A0A0E2ZQP0"/>
<dbReference type="SUPFAM" id="SSF143456">
    <property type="entry name" value="VC0467-like"/>
    <property type="match status" value="1"/>
</dbReference>
<comment type="caution">
    <text evidence="3">The sequence shown here is derived from an EMBL/GenBank/DDBJ whole genome shotgun (WGS) entry which is preliminary data.</text>
</comment>
<dbReference type="AlphaFoldDB" id="A0A0E2ZQP0"/>